<dbReference type="KEGG" id="vg:54989048"/>
<accession>A0A2P0XMW7</accession>
<organism evidence="1 2">
    <name type="scientific">Shigella phage SFN6B</name>
    <dbReference type="NCBI Taxonomy" id="1785176"/>
    <lineage>
        <taxon>Viruses</taxon>
        <taxon>Duplodnaviria</taxon>
        <taxon>Heunggongvirae</taxon>
        <taxon>Uroviricota</taxon>
        <taxon>Caudoviricetes</taxon>
        <taxon>Autographivirales</taxon>
        <taxon>Autoscriptoviridae</taxon>
        <taxon>Slopekvirinae</taxon>
        <taxon>Drulisvirus</taxon>
        <taxon>Drulisvirus SFN6B</taxon>
    </lineage>
</organism>
<protein>
    <submittedName>
        <fullName evidence="1">Uncharacterized protein</fullName>
    </submittedName>
</protein>
<dbReference type="Proteomes" id="UP000240208">
    <property type="component" value="Segment"/>
</dbReference>
<sequence length="77" mass="9014">MRFQMKAKIIHPGHVLWPVWCNQVHPEYNYTVMIFSDLDTDQEFPLDLVDTYTETAARTLLDAVNLGVITDWKQLYG</sequence>
<dbReference type="GeneID" id="54989048"/>
<keyword evidence="2" id="KW-1185">Reference proteome</keyword>
<proteinExistence type="predicted"/>
<evidence type="ECO:0000313" key="1">
    <source>
        <dbReference type="EMBL" id="AVD98959.1"/>
    </source>
</evidence>
<evidence type="ECO:0000313" key="2">
    <source>
        <dbReference type="Proteomes" id="UP000240208"/>
    </source>
</evidence>
<reference evidence="1 2" key="1">
    <citation type="submission" date="2017-02" db="EMBL/GenBank/DDBJ databases">
        <title>Shigella flexneri specific phage SFN6B.</title>
        <authorList>
            <person name="Sia S.C."/>
            <person name="Tan G.C."/>
        </authorList>
    </citation>
    <scope>NUCLEOTIDE SEQUENCE [LARGE SCALE GENOMIC DNA]</scope>
</reference>
<dbReference type="RefSeq" id="YP_009798584.1">
    <property type="nucleotide sequence ID" value="NC_047929.1"/>
</dbReference>
<name>A0A2P0XMW7_9CAUD</name>
<dbReference type="EMBL" id="KY684082">
    <property type="protein sequence ID" value="AVD98959.1"/>
    <property type="molecule type" value="Genomic_DNA"/>
</dbReference>